<dbReference type="AlphaFoldDB" id="A0A1Y2JZ29"/>
<evidence type="ECO:0000313" key="2">
    <source>
        <dbReference type="Proteomes" id="UP000193335"/>
    </source>
</evidence>
<proteinExistence type="predicted"/>
<organism evidence="1 2">
    <name type="scientific">Bradyrhizobium japonicum</name>
    <dbReference type="NCBI Taxonomy" id="375"/>
    <lineage>
        <taxon>Bacteria</taxon>
        <taxon>Pseudomonadati</taxon>
        <taxon>Pseudomonadota</taxon>
        <taxon>Alphaproteobacteria</taxon>
        <taxon>Hyphomicrobiales</taxon>
        <taxon>Nitrobacteraceae</taxon>
        <taxon>Bradyrhizobium</taxon>
    </lineage>
</organism>
<comment type="caution">
    <text evidence="1">The sequence shown here is derived from an EMBL/GenBank/DDBJ whole genome shotgun (WGS) entry which is preliminary data.</text>
</comment>
<dbReference type="EMBL" id="NAFL01000153">
    <property type="protein sequence ID" value="OSJ37002.1"/>
    <property type="molecule type" value="Genomic_DNA"/>
</dbReference>
<name>A0A1Y2JZ29_BRAJP</name>
<sequence length="78" mass="8540">METREDFLLRLAGVLDEIGADQQVIIHSRYVEHAFGGRGAIAIAGAQVFARAHGCTFSYDRIKRQGVFSRSYPAGGRA</sequence>
<evidence type="ECO:0000313" key="1">
    <source>
        <dbReference type="EMBL" id="OSJ37002.1"/>
    </source>
</evidence>
<dbReference type="Proteomes" id="UP000193335">
    <property type="component" value="Unassembled WGS sequence"/>
</dbReference>
<reference evidence="1 2" key="1">
    <citation type="submission" date="2017-03" db="EMBL/GenBank/DDBJ databases">
        <title>Whole genome sequences of fourteen strains of Bradyrhizobium canariense and one strain of Bradyrhizobium japonicum isolated from Lupinus (Papilionoideae: Genisteae) species in Algeria.</title>
        <authorList>
            <person name="Crovadore J."/>
            <person name="Chekireb D."/>
            <person name="Brachmann A."/>
            <person name="Chablais R."/>
            <person name="Cochard B."/>
            <person name="Lefort F."/>
        </authorList>
    </citation>
    <scope>NUCLEOTIDE SEQUENCE [LARGE SCALE GENOMIC DNA]</scope>
    <source>
        <strain evidence="1 2">UBMA197</strain>
    </source>
</reference>
<gene>
    <name evidence="1" type="ORF">BSZ19_01460</name>
</gene>
<accession>A0A1Y2JZ29</accession>
<protein>
    <submittedName>
        <fullName evidence="1">Uncharacterized protein</fullName>
    </submittedName>
</protein>